<proteinExistence type="predicted"/>
<feature type="compositionally biased region" description="Basic and acidic residues" evidence="1">
    <location>
        <begin position="62"/>
        <end position="74"/>
    </location>
</feature>
<keyword evidence="3" id="KW-1185">Reference proteome</keyword>
<dbReference type="Proteomes" id="UP000789901">
    <property type="component" value="Unassembled WGS sequence"/>
</dbReference>
<evidence type="ECO:0000313" key="3">
    <source>
        <dbReference type="Proteomes" id="UP000789901"/>
    </source>
</evidence>
<sequence length="158" mass="18866">MTSPKKRKSYFTKPRHKKDHVTETTSIYFALEEIAKEGNRMCSKNVKEIASFRSLDNLNVRKEMKNRTKPEVSKGRNTQNGKYNSSERKLFEDHQQSLKEIHSENDKPLKRNWKYTRNNNLNNQYGTDKNEKSLKWSIKSTKLDYVDCFQKRLDSEKR</sequence>
<comment type="caution">
    <text evidence="2">The sequence shown here is derived from an EMBL/GenBank/DDBJ whole genome shotgun (WGS) entry which is preliminary data.</text>
</comment>
<name>A0ABN7VPA3_GIGMA</name>
<protein>
    <submittedName>
        <fullName evidence="2">29670_t:CDS:1</fullName>
    </submittedName>
</protein>
<evidence type="ECO:0000256" key="1">
    <source>
        <dbReference type="SAM" id="MobiDB-lite"/>
    </source>
</evidence>
<feature type="region of interest" description="Disordered" evidence="1">
    <location>
        <begin position="62"/>
        <end position="90"/>
    </location>
</feature>
<dbReference type="EMBL" id="CAJVQB010019080">
    <property type="protein sequence ID" value="CAG8789831.1"/>
    <property type="molecule type" value="Genomic_DNA"/>
</dbReference>
<accession>A0ABN7VPA3</accession>
<evidence type="ECO:0000313" key="2">
    <source>
        <dbReference type="EMBL" id="CAG8789831.1"/>
    </source>
</evidence>
<reference evidence="2 3" key="1">
    <citation type="submission" date="2021-06" db="EMBL/GenBank/DDBJ databases">
        <authorList>
            <person name="Kallberg Y."/>
            <person name="Tangrot J."/>
            <person name="Rosling A."/>
        </authorList>
    </citation>
    <scope>NUCLEOTIDE SEQUENCE [LARGE SCALE GENOMIC DNA]</scope>
    <source>
        <strain evidence="2 3">120-4 pot B 10/14</strain>
    </source>
</reference>
<feature type="compositionally biased region" description="Polar residues" evidence="1">
    <location>
        <begin position="75"/>
        <end position="84"/>
    </location>
</feature>
<organism evidence="2 3">
    <name type="scientific">Gigaspora margarita</name>
    <dbReference type="NCBI Taxonomy" id="4874"/>
    <lineage>
        <taxon>Eukaryota</taxon>
        <taxon>Fungi</taxon>
        <taxon>Fungi incertae sedis</taxon>
        <taxon>Mucoromycota</taxon>
        <taxon>Glomeromycotina</taxon>
        <taxon>Glomeromycetes</taxon>
        <taxon>Diversisporales</taxon>
        <taxon>Gigasporaceae</taxon>
        <taxon>Gigaspora</taxon>
    </lineage>
</organism>
<gene>
    <name evidence="2" type="ORF">GMARGA_LOCUS21066</name>
</gene>